<gene>
    <name evidence="2" type="ORF">CAP_1243</name>
</gene>
<organism evidence="2 3">
    <name type="scientific">Chondromyces apiculatus DSM 436</name>
    <dbReference type="NCBI Taxonomy" id="1192034"/>
    <lineage>
        <taxon>Bacteria</taxon>
        <taxon>Pseudomonadati</taxon>
        <taxon>Myxococcota</taxon>
        <taxon>Polyangia</taxon>
        <taxon>Polyangiales</taxon>
        <taxon>Polyangiaceae</taxon>
        <taxon>Chondromyces</taxon>
    </lineage>
</organism>
<feature type="compositionally biased region" description="Basic residues" evidence="1">
    <location>
        <begin position="1"/>
        <end position="12"/>
    </location>
</feature>
<dbReference type="AlphaFoldDB" id="A0A017TCL0"/>
<evidence type="ECO:0000313" key="3">
    <source>
        <dbReference type="Proteomes" id="UP000019678"/>
    </source>
</evidence>
<keyword evidence="3" id="KW-1185">Reference proteome</keyword>
<dbReference type="Proteomes" id="UP000019678">
    <property type="component" value="Unassembled WGS sequence"/>
</dbReference>
<dbReference type="EMBL" id="ASRX01000013">
    <property type="protein sequence ID" value="EYF06984.1"/>
    <property type="molecule type" value="Genomic_DNA"/>
</dbReference>
<name>A0A017TCL0_9BACT</name>
<dbReference type="STRING" id="1192034.CAP_1243"/>
<evidence type="ECO:0000313" key="2">
    <source>
        <dbReference type="EMBL" id="EYF06984.1"/>
    </source>
</evidence>
<evidence type="ECO:0000256" key="1">
    <source>
        <dbReference type="SAM" id="MobiDB-lite"/>
    </source>
</evidence>
<sequence length="59" mass="6639">MGSHRCLHHRAGQRGPSIRPSLDPESRPTVAKCDSTPYCRTKLSWVLSASMNLPRCIIY</sequence>
<protein>
    <submittedName>
        <fullName evidence="2">Uncharacterized protein</fullName>
    </submittedName>
</protein>
<feature type="region of interest" description="Disordered" evidence="1">
    <location>
        <begin position="1"/>
        <end position="32"/>
    </location>
</feature>
<proteinExistence type="predicted"/>
<accession>A0A017TCL0</accession>
<reference evidence="2 3" key="1">
    <citation type="submission" date="2013-05" db="EMBL/GenBank/DDBJ databases">
        <title>Genome assembly of Chondromyces apiculatus DSM 436.</title>
        <authorList>
            <person name="Sharma G."/>
            <person name="Khatri I."/>
            <person name="Kaur C."/>
            <person name="Mayilraj S."/>
            <person name="Subramanian S."/>
        </authorList>
    </citation>
    <scope>NUCLEOTIDE SEQUENCE [LARGE SCALE GENOMIC DNA]</scope>
    <source>
        <strain evidence="2 3">DSM 436</strain>
    </source>
</reference>
<comment type="caution">
    <text evidence="2">The sequence shown here is derived from an EMBL/GenBank/DDBJ whole genome shotgun (WGS) entry which is preliminary data.</text>
</comment>